<dbReference type="EMBL" id="CADEPM010000005">
    <property type="protein sequence ID" value="CAB3406072.1"/>
    <property type="molecule type" value="Genomic_DNA"/>
</dbReference>
<evidence type="ECO:0000256" key="2">
    <source>
        <dbReference type="ARBA" id="ARBA00022964"/>
    </source>
</evidence>
<keyword evidence="4 5" id="KW-0408">Iron</keyword>
<evidence type="ECO:0000256" key="4">
    <source>
        <dbReference type="ARBA" id="ARBA00023004"/>
    </source>
</evidence>
<name>A0A8S1EZR6_9PELO</name>
<keyword evidence="3" id="KW-0560">Oxidoreductase</keyword>
<keyword evidence="8" id="KW-1185">Reference proteome</keyword>
<evidence type="ECO:0000313" key="7">
    <source>
        <dbReference type="EMBL" id="CAB3406072.1"/>
    </source>
</evidence>
<dbReference type="GO" id="GO:0035513">
    <property type="term" value="P:oxidative RNA demethylation"/>
    <property type="evidence" value="ECO:0007669"/>
    <property type="project" value="TreeGrafter"/>
</dbReference>
<dbReference type="SUPFAM" id="SSF51197">
    <property type="entry name" value="Clavaminate synthase-like"/>
    <property type="match status" value="1"/>
</dbReference>
<keyword evidence="1 5" id="KW-0479">Metal-binding</keyword>
<dbReference type="PANTHER" id="PTHR16557">
    <property type="entry name" value="ALKYLATED DNA REPAIR PROTEIN ALKB-RELATED"/>
    <property type="match status" value="1"/>
</dbReference>
<keyword evidence="2" id="KW-0223">Dioxygenase</keyword>
<feature type="binding site" evidence="5">
    <location>
        <position position="271"/>
    </location>
    <ligand>
        <name>Fe cation</name>
        <dbReference type="ChEBI" id="CHEBI:24875"/>
        <note>catalytic</note>
    </ligand>
</feature>
<dbReference type="PANTHER" id="PTHR16557:SF2">
    <property type="entry name" value="NUCLEIC ACID DIOXYGENASE ALKBH1"/>
    <property type="match status" value="1"/>
</dbReference>
<organism evidence="7 8">
    <name type="scientific">Caenorhabditis bovis</name>
    <dbReference type="NCBI Taxonomy" id="2654633"/>
    <lineage>
        <taxon>Eukaryota</taxon>
        <taxon>Metazoa</taxon>
        <taxon>Ecdysozoa</taxon>
        <taxon>Nematoda</taxon>
        <taxon>Chromadorea</taxon>
        <taxon>Rhabditida</taxon>
        <taxon>Rhabditina</taxon>
        <taxon>Rhabditomorpha</taxon>
        <taxon>Rhabditoidea</taxon>
        <taxon>Rhabditidae</taxon>
        <taxon>Peloderinae</taxon>
        <taxon>Caenorhabditis</taxon>
    </lineage>
</organism>
<dbReference type="Proteomes" id="UP000494206">
    <property type="component" value="Unassembled WGS sequence"/>
</dbReference>
<comment type="caution">
    <text evidence="7">The sequence shown here is derived from an EMBL/GenBank/DDBJ whole genome shotgun (WGS) entry which is preliminary data.</text>
</comment>
<dbReference type="GO" id="GO:0035516">
    <property type="term" value="F:broad specificity oxidative DNA demethylase activity"/>
    <property type="evidence" value="ECO:0007669"/>
    <property type="project" value="TreeGrafter"/>
</dbReference>
<dbReference type="Gene3D" id="2.60.120.590">
    <property type="entry name" value="Alpha-ketoglutarate-dependent dioxygenase AlkB-like"/>
    <property type="match status" value="1"/>
</dbReference>
<evidence type="ECO:0000256" key="5">
    <source>
        <dbReference type="PIRSR" id="PIRSR604574-2"/>
    </source>
</evidence>
<sequence length="367" mass="41611">MSSNPRWWPYRLPIEEALKKSLVLVLGVVVGANVIEYLWNPMQDYEADLDKGKLALLQKYKKIHDEREIANDAYGSDSDLPNDNNAFRPIFKKYKKRVPPPDFSQVIDSRDPNNFKQYGLESRMVFDSICENDITIAEKLGLRHPSEWRVCTFPDRPGLYLLPQLLLKTAAPIWIERVFRYAEPPNVTNMTAHGTSPESNVLENAGKSLRWTTLGVEYDWATKEYPAEGRPIPEELRLFGQIISRSLNLGEMQPDATIVNYYPPKAYLSPHVDRSERSDAPLISLSLGQTAVYLSGGNSLTEPPIPLWLRNGDLLVLHGAQRLVYHAIPCIGVKSQATVFDDVADGLVRDYLNTSRVNITIRQVNPH</sequence>
<gene>
    <name evidence="7" type="ORF">CBOVIS_LOCUS8193</name>
</gene>
<dbReference type="GO" id="GO:0008198">
    <property type="term" value="F:ferrous iron binding"/>
    <property type="evidence" value="ECO:0007669"/>
    <property type="project" value="TreeGrafter"/>
</dbReference>
<dbReference type="PROSITE" id="PS51471">
    <property type="entry name" value="FE2OG_OXY"/>
    <property type="match status" value="1"/>
</dbReference>
<dbReference type="GO" id="GO:0035515">
    <property type="term" value="F:oxidative RNA demethylase activity"/>
    <property type="evidence" value="ECO:0007669"/>
    <property type="project" value="TreeGrafter"/>
</dbReference>
<accession>A0A8S1EZR6</accession>
<dbReference type="InterPro" id="IPR037151">
    <property type="entry name" value="AlkB-like_sf"/>
</dbReference>
<protein>
    <recommendedName>
        <fullName evidence="6">Fe2OG dioxygenase domain-containing protein</fullName>
    </recommendedName>
</protein>
<evidence type="ECO:0000259" key="6">
    <source>
        <dbReference type="PROSITE" id="PS51471"/>
    </source>
</evidence>
<feature type="domain" description="Fe2OG dioxygenase" evidence="6">
    <location>
        <begin position="253"/>
        <end position="365"/>
    </location>
</feature>
<evidence type="ECO:0000256" key="3">
    <source>
        <dbReference type="ARBA" id="ARBA00023002"/>
    </source>
</evidence>
<feature type="binding site" evidence="5">
    <location>
        <position position="273"/>
    </location>
    <ligand>
        <name>Fe cation</name>
        <dbReference type="ChEBI" id="CHEBI:24875"/>
        <note>catalytic</note>
    </ligand>
</feature>
<dbReference type="GO" id="GO:0005737">
    <property type="term" value="C:cytoplasm"/>
    <property type="evidence" value="ECO:0007669"/>
    <property type="project" value="TreeGrafter"/>
</dbReference>
<proteinExistence type="predicted"/>
<dbReference type="InterPro" id="IPR004574">
    <property type="entry name" value="Alkb"/>
</dbReference>
<reference evidence="7 8" key="1">
    <citation type="submission" date="2020-04" db="EMBL/GenBank/DDBJ databases">
        <authorList>
            <person name="Laetsch R D."/>
            <person name="Stevens L."/>
            <person name="Kumar S."/>
            <person name="Blaxter L. M."/>
        </authorList>
    </citation>
    <scope>NUCLEOTIDE SEQUENCE [LARGE SCALE GENOMIC DNA]</scope>
</reference>
<dbReference type="InterPro" id="IPR027450">
    <property type="entry name" value="AlkB-like"/>
</dbReference>
<evidence type="ECO:0000313" key="8">
    <source>
        <dbReference type="Proteomes" id="UP000494206"/>
    </source>
</evidence>
<dbReference type="OrthoDB" id="6614653at2759"/>
<dbReference type="GO" id="GO:0005634">
    <property type="term" value="C:nucleus"/>
    <property type="evidence" value="ECO:0007669"/>
    <property type="project" value="TreeGrafter"/>
</dbReference>
<evidence type="ECO:0000256" key="1">
    <source>
        <dbReference type="ARBA" id="ARBA00022723"/>
    </source>
</evidence>
<dbReference type="AlphaFoldDB" id="A0A8S1EZR6"/>
<comment type="cofactor">
    <cofactor evidence="5">
        <name>Fe(2+)</name>
        <dbReference type="ChEBI" id="CHEBI:29033"/>
    </cofactor>
    <text evidence="5">Binds 1 Fe(2+) ion per subunit.</text>
</comment>
<dbReference type="Pfam" id="PF13532">
    <property type="entry name" value="2OG-FeII_Oxy_2"/>
    <property type="match status" value="1"/>
</dbReference>
<feature type="binding site" evidence="5">
    <location>
        <position position="326"/>
    </location>
    <ligand>
        <name>Fe cation</name>
        <dbReference type="ChEBI" id="CHEBI:24875"/>
        <note>catalytic</note>
    </ligand>
</feature>
<dbReference type="InterPro" id="IPR005123">
    <property type="entry name" value="Oxoglu/Fe-dep_dioxygenase_dom"/>
</dbReference>